<evidence type="ECO:0000256" key="1">
    <source>
        <dbReference type="ARBA" id="ARBA00023224"/>
    </source>
</evidence>
<dbReference type="STRING" id="1150469.RSPPHO_02731"/>
<feature type="domain" description="NIT" evidence="7">
    <location>
        <begin position="82"/>
        <end position="329"/>
    </location>
</feature>
<dbReference type="AlphaFoldDB" id="H6SNM6"/>
<evidence type="ECO:0000259" key="5">
    <source>
        <dbReference type="PROSITE" id="PS50111"/>
    </source>
</evidence>
<comment type="similarity">
    <text evidence="2">Belongs to the methyl-accepting chemotaxis (MCP) protein family.</text>
</comment>
<dbReference type="GO" id="GO:0007165">
    <property type="term" value="P:signal transduction"/>
    <property type="evidence" value="ECO:0007669"/>
    <property type="project" value="UniProtKB-KW"/>
</dbReference>
<feature type="domain" description="HAMP" evidence="6">
    <location>
        <begin position="360"/>
        <end position="413"/>
    </location>
</feature>
<dbReference type="GO" id="GO:0016020">
    <property type="term" value="C:membrane"/>
    <property type="evidence" value="ECO:0007669"/>
    <property type="project" value="InterPro"/>
</dbReference>
<evidence type="ECO:0000313" key="9">
    <source>
        <dbReference type="Proteomes" id="UP000033220"/>
    </source>
</evidence>
<evidence type="ECO:0000259" key="7">
    <source>
        <dbReference type="PROSITE" id="PS50906"/>
    </source>
</evidence>
<dbReference type="SMART" id="SM00304">
    <property type="entry name" value="HAMP"/>
    <property type="match status" value="1"/>
</dbReference>
<evidence type="ECO:0000259" key="6">
    <source>
        <dbReference type="PROSITE" id="PS50885"/>
    </source>
</evidence>
<dbReference type="SMART" id="SM00283">
    <property type="entry name" value="MA"/>
    <property type="match status" value="1"/>
</dbReference>
<dbReference type="Pfam" id="PF08376">
    <property type="entry name" value="NIT"/>
    <property type="match status" value="1"/>
</dbReference>
<dbReference type="PANTHER" id="PTHR32089:SF112">
    <property type="entry name" value="LYSOZYME-LIKE PROTEIN-RELATED"/>
    <property type="match status" value="1"/>
</dbReference>
<reference evidence="8 9" key="1">
    <citation type="submission" date="2012-02" db="EMBL/GenBank/DDBJ databases">
        <title>Shotgun genome sequence of Phaeospirillum photometricum DSM 122.</title>
        <authorList>
            <person name="Duquesne K."/>
            <person name="Sturgis J."/>
        </authorList>
    </citation>
    <scope>NUCLEOTIDE SEQUENCE [LARGE SCALE GENOMIC DNA]</scope>
    <source>
        <strain evidence="9">DSM122</strain>
    </source>
</reference>
<dbReference type="PROSITE" id="PS50111">
    <property type="entry name" value="CHEMOTAXIS_TRANSDUC_2"/>
    <property type="match status" value="1"/>
</dbReference>
<feature type="domain" description="Methyl-accepting transducer" evidence="5">
    <location>
        <begin position="454"/>
        <end position="676"/>
    </location>
</feature>
<dbReference type="GO" id="GO:0006935">
    <property type="term" value="P:chemotaxis"/>
    <property type="evidence" value="ECO:0007669"/>
    <property type="project" value="InterPro"/>
</dbReference>
<dbReference type="PANTHER" id="PTHR32089">
    <property type="entry name" value="METHYL-ACCEPTING CHEMOTAXIS PROTEIN MCPB"/>
    <property type="match status" value="1"/>
</dbReference>
<evidence type="ECO:0000313" key="8">
    <source>
        <dbReference type="EMBL" id="CCG09357.1"/>
    </source>
</evidence>
<dbReference type="GO" id="GO:0004888">
    <property type="term" value="F:transmembrane signaling receptor activity"/>
    <property type="evidence" value="ECO:0007669"/>
    <property type="project" value="InterPro"/>
</dbReference>
<dbReference type="Pfam" id="PF00015">
    <property type="entry name" value="MCPsignal"/>
    <property type="match status" value="1"/>
</dbReference>
<keyword evidence="4" id="KW-0472">Membrane</keyword>
<gene>
    <name evidence="8" type="ORF">RSPPHO_02731</name>
</gene>
<dbReference type="KEGG" id="rpm:RSPPHO_02731"/>
<feature type="transmembrane region" description="Helical" evidence="4">
    <location>
        <begin position="337"/>
        <end position="359"/>
    </location>
</feature>
<dbReference type="Proteomes" id="UP000033220">
    <property type="component" value="Chromosome DSM 122"/>
</dbReference>
<dbReference type="Pfam" id="PF00672">
    <property type="entry name" value="HAMP"/>
    <property type="match status" value="1"/>
</dbReference>
<evidence type="ECO:0000256" key="4">
    <source>
        <dbReference type="SAM" id="Phobius"/>
    </source>
</evidence>
<dbReference type="PRINTS" id="PR00260">
    <property type="entry name" value="CHEMTRNSDUCR"/>
</dbReference>
<sequence length="710" mass="74780">MRGFLHPLGGAFANWLLALAQNSEEIVMTSERPWGLSVSTSLWVAVLVPLAVLLSVLCYDLNVAYQRYTSVSHLQKMVEASAHLGALVHELQKERGSTALYLGSKGQQFRDPLEAQHKATSQTVGALEEALQALGPQTTSEAIGRARQDLGRLAQVRETSLSVSLPPAESFAYYSGLIDALLDATNLMAREAGDGPLQTRATALMLFLRGKELAGQERAVGAQGFGAGRFDPGLYRRFLALGASQDALFDSFLHLAEPALADTYARLVAGADQEAVEALRRLVAEGGLMGVFKGATGPGWFATASQRINHMKEVEETLIGDLRTQTSAVITRERQAFVWLLAGAGASLLASAAVAFVLLRHLLGRIRGLTQATVSLAEGGLATHVPGTGRGDDLGAMARALEVFRQRLQEGETLKADRDAERLAAEQERQALLQRMGETLEREVSSVTHAIATSAESLEAAARTLSRVAQQGGEQATAVSAAALQTSGNVQTVAGAADELSASIQEIARRVEESADIARTAAQEARQTNDHVTSLAQAAGRIGTVVDLIASIAAQTNLLALNATIEAARAGEAGKGFAVVAGEVKALATQTQRATADIHDQIENMRAVTQGVVAAMAQIGGTIDRINTLSAEIAGAVGQQDAATQEIARTIQEASGGTQEVSQAVVGVQAGVRDTGTSAHHVLTAAETLAQQNQTLRKQLAHFLDTLRAA</sequence>
<proteinExistence type="inferred from homology"/>
<organism evidence="8 9">
    <name type="scientific">Pararhodospirillum photometricum DSM 122</name>
    <dbReference type="NCBI Taxonomy" id="1150469"/>
    <lineage>
        <taxon>Bacteria</taxon>
        <taxon>Pseudomonadati</taxon>
        <taxon>Pseudomonadota</taxon>
        <taxon>Alphaproteobacteria</taxon>
        <taxon>Rhodospirillales</taxon>
        <taxon>Rhodospirillaceae</taxon>
        <taxon>Pararhodospirillum</taxon>
    </lineage>
</organism>
<dbReference type="InterPro" id="IPR004090">
    <property type="entry name" value="Chemotax_Me-accpt_rcpt"/>
</dbReference>
<keyword evidence="4" id="KW-0812">Transmembrane</keyword>
<dbReference type="Gene3D" id="6.10.340.10">
    <property type="match status" value="1"/>
</dbReference>
<evidence type="ECO:0000256" key="3">
    <source>
        <dbReference type="PROSITE-ProRule" id="PRU00284"/>
    </source>
</evidence>
<feature type="transmembrane region" description="Helical" evidence="4">
    <location>
        <begin position="36"/>
        <end position="59"/>
    </location>
</feature>
<dbReference type="PATRIC" id="fig|1150469.3.peg.3098"/>
<keyword evidence="1 3" id="KW-0807">Transducer</keyword>
<dbReference type="eggNOG" id="COG0840">
    <property type="taxonomic scope" value="Bacteria"/>
</dbReference>
<dbReference type="PROSITE" id="PS50885">
    <property type="entry name" value="HAMP"/>
    <property type="match status" value="1"/>
</dbReference>
<name>H6SNM6_PARPM</name>
<dbReference type="InterPro" id="IPR010910">
    <property type="entry name" value="Nitrate/nitrite_sensing_bac"/>
</dbReference>
<accession>H6SNM6</accession>
<dbReference type="HOGENOM" id="CLU_000445_107_27_5"/>
<dbReference type="InterPro" id="IPR013587">
    <property type="entry name" value="Nitrate/nitrite_sensing"/>
</dbReference>
<keyword evidence="9" id="KW-1185">Reference proteome</keyword>
<dbReference type="InterPro" id="IPR004089">
    <property type="entry name" value="MCPsignal_dom"/>
</dbReference>
<evidence type="ECO:0000256" key="2">
    <source>
        <dbReference type="ARBA" id="ARBA00029447"/>
    </source>
</evidence>
<protein>
    <submittedName>
        <fullName evidence="8">Methyl-accepting chemotaxis protein</fullName>
    </submittedName>
</protein>
<dbReference type="SUPFAM" id="SSF58104">
    <property type="entry name" value="Methyl-accepting chemotaxis protein (MCP) signaling domain"/>
    <property type="match status" value="1"/>
</dbReference>
<dbReference type="InterPro" id="IPR003660">
    <property type="entry name" value="HAMP_dom"/>
</dbReference>
<dbReference type="Gene3D" id="1.10.287.950">
    <property type="entry name" value="Methyl-accepting chemotaxis protein"/>
    <property type="match status" value="1"/>
</dbReference>
<dbReference type="EMBL" id="HE663493">
    <property type="protein sequence ID" value="CCG09357.1"/>
    <property type="molecule type" value="Genomic_DNA"/>
</dbReference>
<dbReference type="PROSITE" id="PS50906">
    <property type="entry name" value="NIT"/>
    <property type="match status" value="1"/>
</dbReference>
<keyword evidence="4" id="KW-1133">Transmembrane helix</keyword>